<accession>A0A0F9VZW6</accession>
<dbReference type="AlphaFoldDB" id="A0A0F9VZW6"/>
<reference evidence="2" key="1">
    <citation type="journal article" date="2015" name="Nature">
        <title>Complex archaea that bridge the gap between prokaryotes and eukaryotes.</title>
        <authorList>
            <person name="Spang A."/>
            <person name="Saw J.H."/>
            <person name="Jorgensen S.L."/>
            <person name="Zaremba-Niedzwiedzka K."/>
            <person name="Martijn J."/>
            <person name="Lind A.E."/>
            <person name="van Eijk R."/>
            <person name="Schleper C."/>
            <person name="Guy L."/>
            <person name="Ettema T.J."/>
        </authorList>
    </citation>
    <scope>NUCLEOTIDE SEQUENCE</scope>
</reference>
<sequence>MDKILSFDIELSDIIEVQELNTSKDLHISVAATVILGEKGAAWYSYGLDTATKEICLNLLRYLSIQQDSGYKVCAWNGLGFDLKWIGHNAEDMELAKQVALRSYDPMFQFYNQRGFPIGLASVAKAFGIEQEKSMHGSEAPVRWKEGRKQEVIDYVIGDCELTNQIVEKIIGTGGIVWMPQSGIKAGEPMILKTVAEVLLDPLPDQGWMTNTIPREQFTGWLEL</sequence>
<protein>
    <recommendedName>
        <fullName evidence="1">YprB ribonuclease H-like domain-containing protein</fullName>
    </recommendedName>
</protein>
<dbReference type="GO" id="GO:0003676">
    <property type="term" value="F:nucleic acid binding"/>
    <property type="evidence" value="ECO:0007669"/>
    <property type="project" value="InterPro"/>
</dbReference>
<dbReference type="InterPro" id="IPR038720">
    <property type="entry name" value="YprB_RNase_H-like_dom"/>
</dbReference>
<dbReference type="InterPro" id="IPR036397">
    <property type="entry name" value="RNaseH_sf"/>
</dbReference>
<gene>
    <name evidence="2" type="ORF">LCGC14_0422380</name>
</gene>
<feature type="domain" description="YprB ribonuclease H-like" evidence="1">
    <location>
        <begin position="15"/>
        <end position="168"/>
    </location>
</feature>
<proteinExistence type="predicted"/>
<evidence type="ECO:0000259" key="1">
    <source>
        <dbReference type="Pfam" id="PF13482"/>
    </source>
</evidence>
<dbReference type="SUPFAM" id="SSF53098">
    <property type="entry name" value="Ribonuclease H-like"/>
    <property type="match status" value="1"/>
</dbReference>
<comment type="caution">
    <text evidence="2">The sequence shown here is derived from an EMBL/GenBank/DDBJ whole genome shotgun (WGS) entry which is preliminary data.</text>
</comment>
<dbReference type="InterPro" id="IPR012337">
    <property type="entry name" value="RNaseH-like_sf"/>
</dbReference>
<name>A0A0F9VZW6_9ZZZZ</name>
<dbReference type="Pfam" id="PF13482">
    <property type="entry name" value="RNase_H_2"/>
    <property type="match status" value="1"/>
</dbReference>
<dbReference type="EMBL" id="LAZR01000386">
    <property type="protein sequence ID" value="KKN71328.1"/>
    <property type="molecule type" value="Genomic_DNA"/>
</dbReference>
<dbReference type="Gene3D" id="3.30.420.10">
    <property type="entry name" value="Ribonuclease H-like superfamily/Ribonuclease H"/>
    <property type="match status" value="1"/>
</dbReference>
<evidence type="ECO:0000313" key="2">
    <source>
        <dbReference type="EMBL" id="KKN71328.1"/>
    </source>
</evidence>
<organism evidence="2">
    <name type="scientific">marine sediment metagenome</name>
    <dbReference type="NCBI Taxonomy" id="412755"/>
    <lineage>
        <taxon>unclassified sequences</taxon>
        <taxon>metagenomes</taxon>
        <taxon>ecological metagenomes</taxon>
    </lineage>
</organism>